<dbReference type="PROSITE" id="PS50949">
    <property type="entry name" value="HTH_GNTR"/>
    <property type="match status" value="1"/>
</dbReference>
<dbReference type="PANTHER" id="PTHR46577">
    <property type="entry name" value="HTH-TYPE TRANSCRIPTIONAL REGULATORY PROTEIN GABR"/>
    <property type="match status" value="1"/>
</dbReference>
<keyword evidence="3" id="KW-0805">Transcription regulation</keyword>
<keyword evidence="7" id="KW-0808">Transferase</keyword>
<keyword evidence="2" id="KW-0663">Pyridoxal phosphate</keyword>
<dbReference type="EMBL" id="PVXN01000011">
    <property type="protein sequence ID" value="PRR75432.1"/>
    <property type="molecule type" value="Genomic_DNA"/>
</dbReference>
<dbReference type="PANTHER" id="PTHR46577:SF1">
    <property type="entry name" value="HTH-TYPE TRANSCRIPTIONAL REGULATORY PROTEIN GABR"/>
    <property type="match status" value="1"/>
</dbReference>
<dbReference type="Gene3D" id="1.10.10.10">
    <property type="entry name" value="Winged helix-like DNA-binding domain superfamily/Winged helix DNA-binding domain"/>
    <property type="match status" value="1"/>
</dbReference>
<dbReference type="GO" id="GO:0030170">
    <property type="term" value="F:pyridoxal phosphate binding"/>
    <property type="evidence" value="ECO:0007669"/>
    <property type="project" value="InterPro"/>
</dbReference>
<reference evidence="7 8" key="1">
    <citation type="submission" date="2018-03" db="EMBL/GenBank/DDBJ databases">
        <title>Genome sequence of Clostridium thermopalmarium DSM 5974.</title>
        <authorList>
            <person name="Poehlein A."/>
            <person name="Daniel R."/>
        </authorList>
    </citation>
    <scope>NUCLEOTIDE SEQUENCE [LARGE SCALE GENOMIC DNA]</scope>
    <source>
        <strain evidence="7 8">DSM 5974</strain>
    </source>
</reference>
<accession>A0A2T0AX84</accession>
<dbReference type="InterPro" id="IPR051446">
    <property type="entry name" value="HTH_trans_reg/aminotransferase"/>
</dbReference>
<dbReference type="Proteomes" id="UP000239614">
    <property type="component" value="Unassembled WGS sequence"/>
</dbReference>
<dbReference type="SMART" id="SM00345">
    <property type="entry name" value="HTH_GNTR"/>
    <property type="match status" value="1"/>
</dbReference>
<dbReference type="GO" id="GO:0003677">
    <property type="term" value="F:DNA binding"/>
    <property type="evidence" value="ECO:0007669"/>
    <property type="project" value="UniProtKB-KW"/>
</dbReference>
<keyword evidence="8" id="KW-1185">Reference proteome</keyword>
<feature type="domain" description="HTH gntR-type" evidence="6">
    <location>
        <begin position="12"/>
        <end position="80"/>
    </location>
</feature>
<evidence type="ECO:0000256" key="4">
    <source>
        <dbReference type="ARBA" id="ARBA00023125"/>
    </source>
</evidence>
<evidence type="ECO:0000259" key="6">
    <source>
        <dbReference type="PROSITE" id="PS50949"/>
    </source>
</evidence>
<comment type="caution">
    <text evidence="7">The sequence shown here is derived from an EMBL/GenBank/DDBJ whole genome shotgun (WGS) entry which is preliminary data.</text>
</comment>
<dbReference type="OrthoDB" id="9802328at2"/>
<dbReference type="InterPro" id="IPR015424">
    <property type="entry name" value="PyrdxlP-dep_Trfase"/>
</dbReference>
<dbReference type="Pfam" id="PF00392">
    <property type="entry name" value="GntR"/>
    <property type="match status" value="1"/>
</dbReference>
<dbReference type="Gene3D" id="3.40.640.10">
    <property type="entry name" value="Type I PLP-dependent aspartate aminotransferase-like (Major domain)"/>
    <property type="match status" value="1"/>
</dbReference>
<dbReference type="GO" id="GO:0047536">
    <property type="term" value="F:2-aminoadipate transaminase activity"/>
    <property type="evidence" value="ECO:0007669"/>
    <property type="project" value="UniProtKB-EC"/>
</dbReference>
<proteinExistence type="inferred from homology"/>
<dbReference type="InterPro" id="IPR000524">
    <property type="entry name" value="Tscrpt_reg_HTH_GntR"/>
</dbReference>
<evidence type="ECO:0000256" key="5">
    <source>
        <dbReference type="ARBA" id="ARBA00023163"/>
    </source>
</evidence>
<dbReference type="AlphaFoldDB" id="A0A2T0AX84"/>
<keyword evidence="4" id="KW-0238">DNA-binding</keyword>
<evidence type="ECO:0000256" key="1">
    <source>
        <dbReference type="ARBA" id="ARBA00005384"/>
    </source>
</evidence>
<dbReference type="RefSeq" id="WP_106024080.1">
    <property type="nucleotide sequence ID" value="NZ_PVXN01000011.1"/>
</dbReference>
<dbReference type="InterPro" id="IPR015422">
    <property type="entry name" value="PyrdxlP-dep_Trfase_small"/>
</dbReference>
<dbReference type="GO" id="GO:0003700">
    <property type="term" value="F:DNA-binding transcription factor activity"/>
    <property type="evidence" value="ECO:0007669"/>
    <property type="project" value="InterPro"/>
</dbReference>
<dbReference type="InterPro" id="IPR036390">
    <property type="entry name" value="WH_DNA-bd_sf"/>
</dbReference>
<dbReference type="CDD" id="cd07377">
    <property type="entry name" value="WHTH_GntR"/>
    <property type="match status" value="1"/>
</dbReference>
<organism evidence="7 8">
    <name type="scientific">Clostridium thermopalmarium DSM 5974</name>
    <dbReference type="NCBI Taxonomy" id="1121340"/>
    <lineage>
        <taxon>Bacteria</taxon>
        <taxon>Bacillati</taxon>
        <taxon>Bacillota</taxon>
        <taxon>Clostridia</taxon>
        <taxon>Eubacteriales</taxon>
        <taxon>Clostridiaceae</taxon>
        <taxon>Clostridium</taxon>
    </lineage>
</organism>
<dbReference type="Gene3D" id="3.90.1150.10">
    <property type="entry name" value="Aspartate Aminotransferase, domain 1"/>
    <property type="match status" value="1"/>
</dbReference>
<keyword evidence="7" id="KW-0032">Aminotransferase</keyword>
<evidence type="ECO:0000313" key="8">
    <source>
        <dbReference type="Proteomes" id="UP000239614"/>
    </source>
</evidence>
<dbReference type="CDD" id="cd00609">
    <property type="entry name" value="AAT_like"/>
    <property type="match status" value="1"/>
</dbReference>
<comment type="similarity">
    <text evidence="1">In the C-terminal section; belongs to the class-I pyridoxal-phosphate-dependent aminotransferase family.</text>
</comment>
<keyword evidence="5" id="KW-0804">Transcription</keyword>
<dbReference type="EC" id="2.6.1.39" evidence="7"/>
<protein>
    <submittedName>
        <fullName evidence="7">2-aminoadipate transaminase</fullName>
        <ecNumber evidence="7">2.6.1.39</ecNumber>
    </submittedName>
</protein>
<sequence length="467" mass="53871">MDKYYIKFDEEEPKYVQVANHIKKLIHIKKIAEGEKLPSIRDLSKILNVNTVTIVNAYSKLEHEGVAVRKIGSGTYVKEREANRNLLKEYSSIYKKINGGTLKGYIDFTGEATCSKFFPVENFKKILNKVLDRDGAEAFTYQDSLGYDGLRKSINKYFWKNKLNSDNILIVSGAQQGIDIAAKAIININDNVLVEKPTYSGALNVFKSRRANILEVDMLEDGADINRLKKILKKNKVKCFYVMSYFQNPTGSTYSIEKKKEILNLAEEYDFYIIEDDYLSELIYDDNIEYRSFKSLDIYDRVIYIKSFSKIFLPGIRIGYLLPPIKFSESMQNSKVNTDITTSSLMQRALDLYINEGYWIKHIRFLNEAYKNRYLVMEKCINDILSAKVDFHSPGGGLSFYLKIKDKINISSIELFNKCKRNKVIITPGGLFYKNSIEGEKHFRLGFSVTDKDEIENGIKIINKLLQ</sequence>
<dbReference type="Pfam" id="PF00155">
    <property type="entry name" value="Aminotran_1_2"/>
    <property type="match status" value="1"/>
</dbReference>
<dbReference type="InterPro" id="IPR004839">
    <property type="entry name" value="Aminotransferase_I/II_large"/>
</dbReference>
<evidence type="ECO:0000256" key="2">
    <source>
        <dbReference type="ARBA" id="ARBA00022898"/>
    </source>
</evidence>
<evidence type="ECO:0000313" key="7">
    <source>
        <dbReference type="EMBL" id="PRR75432.1"/>
    </source>
</evidence>
<dbReference type="SUPFAM" id="SSF53383">
    <property type="entry name" value="PLP-dependent transferases"/>
    <property type="match status" value="1"/>
</dbReference>
<evidence type="ECO:0000256" key="3">
    <source>
        <dbReference type="ARBA" id="ARBA00023015"/>
    </source>
</evidence>
<name>A0A2T0AX84_9CLOT</name>
<gene>
    <name evidence="7" type="primary">lysN</name>
    <name evidence="7" type="ORF">CPAL_06210</name>
</gene>
<dbReference type="InterPro" id="IPR036388">
    <property type="entry name" value="WH-like_DNA-bd_sf"/>
</dbReference>
<dbReference type="SUPFAM" id="SSF46785">
    <property type="entry name" value="Winged helix' DNA-binding domain"/>
    <property type="match status" value="1"/>
</dbReference>
<dbReference type="InterPro" id="IPR015421">
    <property type="entry name" value="PyrdxlP-dep_Trfase_major"/>
</dbReference>